<dbReference type="PANTHER" id="PTHR31322">
    <property type="entry name" value="E3 UBIQUITIN-PROTEIN LIGASE TM129"/>
    <property type="match status" value="1"/>
</dbReference>
<name>A0AAN4Z9B4_9BILA</name>
<dbReference type="PANTHER" id="PTHR31322:SF2">
    <property type="entry name" value="E3 UBIQUITIN-PROTEIN LIGASE TM129"/>
    <property type="match status" value="1"/>
</dbReference>
<dbReference type="InterPro" id="IPR011989">
    <property type="entry name" value="ARM-like"/>
</dbReference>
<reference evidence="7" key="1">
    <citation type="submission" date="2022-10" db="EMBL/GenBank/DDBJ databases">
        <title>Genome assembly of Pristionchus species.</title>
        <authorList>
            <person name="Yoshida K."/>
            <person name="Sommer R.J."/>
        </authorList>
    </citation>
    <scope>NUCLEOTIDE SEQUENCE [LARGE SCALE GENOMIC DNA]</scope>
    <source>
        <strain evidence="7">RS5460</strain>
    </source>
</reference>
<keyword evidence="7" id="KW-1185">Reference proteome</keyword>
<dbReference type="InterPro" id="IPR016024">
    <property type="entry name" value="ARM-type_fold"/>
</dbReference>
<keyword evidence="4" id="KW-1133">Transmembrane helix</keyword>
<proteinExistence type="inferred from homology"/>
<dbReference type="GO" id="GO:0016020">
    <property type="term" value="C:membrane"/>
    <property type="evidence" value="ECO:0007669"/>
    <property type="project" value="UniProtKB-SubCell"/>
</dbReference>
<evidence type="ECO:0000256" key="5">
    <source>
        <dbReference type="ARBA" id="ARBA00023136"/>
    </source>
</evidence>
<accession>A0AAN4Z9B4</accession>
<organism evidence="6 7">
    <name type="scientific">Pristionchus mayeri</name>
    <dbReference type="NCBI Taxonomy" id="1317129"/>
    <lineage>
        <taxon>Eukaryota</taxon>
        <taxon>Metazoa</taxon>
        <taxon>Ecdysozoa</taxon>
        <taxon>Nematoda</taxon>
        <taxon>Chromadorea</taxon>
        <taxon>Rhabditida</taxon>
        <taxon>Rhabditina</taxon>
        <taxon>Diplogasteromorpha</taxon>
        <taxon>Diplogasteroidea</taxon>
        <taxon>Neodiplogasteridae</taxon>
        <taxon>Pristionchus</taxon>
    </lineage>
</organism>
<evidence type="ECO:0000256" key="1">
    <source>
        <dbReference type="ARBA" id="ARBA00004141"/>
    </source>
</evidence>
<evidence type="ECO:0000313" key="6">
    <source>
        <dbReference type="EMBL" id="GMR32850.1"/>
    </source>
</evidence>
<keyword evidence="5" id="KW-0472">Membrane</keyword>
<dbReference type="Gene3D" id="1.25.10.10">
    <property type="entry name" value="Leucine-rich Repeat Variant"/>
    <property type="match status" value="1"/>
</dbReference>
<comment type="similarity">
    <text evidence="2">Belongs to the TMEM129 family.</text>
</comment>
<evidence type="ECO:0000313" key="7">
    <source>
        <dbReference type="Proteomes" id="UP001328107"/>
    </source>
</evidence>
<sequence>VARNRRSAEIYLNLFRNLAIEELDRISRSKYTFFLYKMLRLPNVDNEFVFWACNEIADALRRMDRWNGEVLEIQDNILQMTLLEESAVLKKALAYIVIAFANSDDPWPEFSLSMQEWTSSEDPNCHRTVLTIALEDRDRVAEIPELYSLITKYIIHKPDHSLCAMAIEIFTQSIWFDQRELGRNMPSLLPHILKMAYEGLFEGSKSLASCEAQRSFVMLCSFAGANLMSTHAELILEIILKSVELRECLQCGRRAHVNQVTHLLSQFARTCPHLIPQRRYDELIATFVLEGANELKRMEGRNEREFSTTEFKKTIVIIGSGDSYEHIIRITSDYYRDNDSTKRAAALIILAGIGGEYGQPDKLSCILEIGEVGLQDTNERVRKAAQGLLDKLSRYKMAIDIFEKYLSEDSSLPVSGLEELSNVIKTSSHSVLAVYYGKLITLLKSVLLEKSDPSDRSKEIRRNTIENCAIVGLSCKEKFTNDWPEIFRVFLQGNMRLSVEEKSDDNCNACDTVQPQVIIRKACSDSDCGQCNCRPYWCAACLARILIAASGDVRDKGKCPFCRVDFCLWDVKMITGE</sequence>
<gene>
    <name evidence="6" type="ORF">PMAYCL1PPCAC_03045</name>
</gene>
<dbReference type="GO" id="GO:0061630">
    <property type="term" value="F:ubiquitin protein ligase activity"/>
    <property type="evidence" value="ECO:0007669"/>
    <property type="project" value="InterPro"/>
</dbReference>
<dbReference type="Pfam" id="PF10272">
    <property type="entry name" value="Tmpp129"/>
    <property type="match status" value="1"/>
</dbReference>
<keyword evidence="3" id="KW-0812">Transmembrane</keyword>
<dbReference type="InterPro" id="IPR018801">
    <property type="entry name" value="TM129"/>
</dbReference>
<evidence type="ECO:0000256" key="4">
    <source>
        <dbReference type="ARBA" id="ARBA00022989"/>
    </source>
</evidence>
<evidence type="ECO:0000256" key="3">
    <source>
        <dbReference type="ARBA" id="ARBA00022692"/>
    </source>
</evidence>
<dbReference type="GO" id="GO:0016567">
    <property type="term" value="P:protein ubiquitination"/>
    <property type="evidence" value="ECO:0007669"/>
    <property type="project" value="InterPro"/>
</dbReference>
<dbReference type="AlphaFoldDB" id="A0AAN4Z9B4"/>
<protein>
    <submittedName>
        <fullName evidence="6">Uncharacterized protein</fullName>
    </submittedName>
</protein>
<comment type="subcellular location">
    <subcellularLocation>
        <location evidence="1">Membrane</location>
        <topology evidence="1">Multi-pass membrane protein</topology>
    </subcellularLocation>
</comment>
<feature type="non-terminal residue" evidence="6">
    <location>
        <position position="1"/>
    </location>
</feature>
<comment type="caution">
    <text evidence="6">The sequence shown here is derived from an EMBL/GenBank/DDBJ whole genome shotgun (WGS) entry which is preliminary data.</text>
</comment>
<dbReference type="GO" id="GO:0005783">
    <property type="term" value="C:endoplasmic reticulum"/>
    <property type="evidence" value="ECO:0007669"/>
    <property type="project" value="TreeGrafter"/>
</dbReference>
<evidence type="ECO:0000256" key="2">
    <source>
        <dbReference type="ARBA" id="ARBA00007332"/>
    </source>
</evidence>
<dbReference type="EMBL" id="BTRK01000001">
    <property type="protein sequence ID" value="GMR32850.1"/>
    <property type="molecule type" value="Genomic_DNA"/>
</dbReference>
<dbReference type="Proteomes" id="UP001328107">
    <property type="component" value="Unassembled WGS sequence"/>
</dbReference>
<dbReference type="SUPFAM" id="SSF48371">
    <property type="entry name" value="ARM repeat"/>
    <property type="match status" value="1"/>
</dbReference>